<feature type="region of interest" description="Disordered" evidence="1">
    <location>
        <begin position="205"/>
        <end position="289"/>
    </location>
</feature>
<dbReference type="PANTHER" id="PTHR21521:SF0">
    <property type="entry name" value="AMUN, ISOFORM A"/>
    <property type="match status" value="1"/>
</dbReference>
<comment type="caution">
    <text evidence="2">The sequence shown here is derived from an EMBL/GenBank/DDBJ whole genome shotgun (WGS) entry which is preliminary data.</text>
</comment>
<dbReference type="EMBL" id="JAAAJB010000089">
    <property type="protein sequence ID" value="KAG0266678.1"/>
    <property type="molecule type" value="Genomic_DNA"/>
</dbReference>
<feature type="compositionally biased region" description="Basic and acidic residues" evidence="1">
    <location>
        <begin position="219"/>
        <end position="232"/>
    </location>
</feature>
<dbReference type="AlphaFoldDB" id="A0A9P6UAT9"/>
<proteinExistence type="predicted"/>
<evidence type="ECO:0000313" key="3">
    <source>
        <dbReference type="Proteomes" id="UP000807716"/>
    </source>
</evidence>
<sequence>MLFKSSQPKDWESVLSKYIIALEHHVAGKRDNELLKLDKWYQTELPILLAKRKPLHIDSKELVKLMSWKLKRGKFRPTLAKQAASNADNDVKAISEAAFAALHQSGVRPAIVKMAELKGVGPATASAILCAGAPDKVPFMADETMESVPGLGTIAYTVPYYMKFADKVIEKAKELQKKGSTVNTPHLVEKALWVEFMLDKYNVSKDEDEDAGPSTAVTKDADNELDDGKATGEKSSATGTKRKRVVVAALKPDDVEDTPEASTRASKKVVTDSIETPGRTRSSTRSRRT</sequence>
<keyword evidence="3" id="KW-1185">Reference proteome</keyword>
<dbReference type="PANTHER" id="PTHR21521">
    <property type="entry name" value="AMUN, ISOFORM A"/>
    <property type="match status" value="1"/>
</dbReference>
<dbReference type="Proteomes" id="UP000807716">
    <property type="component" value="Unassembled WGS sequence"/>
</dbReference>
<protein>
    <submittedName>
        <fullName evidence="2">Uncharacterized protein</fullName>
    </submittedName>
</protein>
<evidence type="ECO:0000256" key="1">
    <source>
        <dbReference type="SAM" id="MobiDB-lite"/>
    </source>
</evidence>
<name>A0A9P6UAT9_9FUNG</name>
<evidence type="ECO:0000313" key="2">
    <source>
        <dbReference type="EMBL" id="KAG0266678.1"/>
    </source>
</evidence>
<gene>
    <name evidence="2" type="ORF">DFQ27_009532</name>
</gene>
<organism evidence="2 3">
    <name type="scientific">Actinomortierella ambigua</name>
    <dbReference type="NCBI Taxonomy" id="1343610"/>
    <lineage>
        <taxon>Eukaryota</taxon>
        <taxon>Fungi</taxon>
        <taxon>Fungi incertae sedis</taxon>
        <taxon>Mucoromycota</taxon>
        <taxon>Mortierellomycotina</taxon>
        <taxon>Mortierellomycetes</taxon>
        <taxon>Mortierellales</taxon>
        <taxon>Mortierellaceae</taxon>
        <taxon>Actinomortierella</taxon>
    </lineage>
</organism>
<reference evidence="2" key="1">
    <citation type="journal article" date="2020" name="Fungal Divers.">
        <title>Resolving the Mortierellaceae phylogeny through synthesis of multi-gene phylogenetics and phylogenomics.</title>
        <authorList>
            <person name="Vandepol N."/>
            <person name="Liber J."/>
            <person name="Desiro A."/>
            <person name="Na H."/>
            <person name="Kennedy M."/>
            <person name="Barry K."/>
            <person name="Grigoriev I.V."/>
            <person name="Miller A.N."/>
            <person name="O'Donnell K."/>
            <person name="Stajich J.E."/>
            <person name="Bonito G."/>
        </authorList>
    </citation>
    <scope>NUCLEOTIDE SEQUENCE</scope>
    <source>
        <strain evidence="2">BC1065</strain>
    </source>
</reference>
<accession>A0A9P6UAT9</accession>
<dbReference type="OrthoDB" id="8249012at2759"/>